<accession>A0A0V0GLF0</accession>
<dbReference type="EMBL" id="GEDG01035650">
    <property type="protein sequence ID" value="JAP09106.1"/>
    <property type="molecule type" value="Transcribed_RNA"/>
</dbReference>
<dbReference type="AlphaFoldDB" id="A0A0V0GLF0"/>
<reference evidence="1" key="1">
    <citation type="submission" date="2015-12" db="EMBL/GenBank/DDBJ databases">
        <title>Gene expression during late stages of embryo sac development: a critical building block for successful pollen-pistil interactions.</title>
        <authorList>
            <person name="Liu Y."/>
            <person name="Joly V."/>
            <person name="Sabar M."/>
            <person name="Matton D.P."/>
        </authorList>
    </citation>
    <scope>NUCLEOTIDE SEQUENCE</scope>
</reference>
<evidence type="ECO:0000313" key="1">
    <source>
        <dbReference type="EMBL" id="JAP09106.1"/>
    </source>
</evidence>
<protein>
    <submittedName>
        <fullName evidence="1">Putative ovule protein</fullName>
    </submittedName>
</protein>
<organism evidence="1">
    <name type="scientific">Solanum chacoense</name>
    <name type="common">Chaco potato</name>
    <dbReference type="NCBI Taxonomy" id="4108"/>
    <lineage>
        <taxon>Eukaryota</taxon>
        <taxon>Viridiplantae</taxon>
        <taxon>Streptophyta</taxon>
        <taxon>Embryophyta</taxon>
        <taxon>Tracheophyta</taxon>
        <taxon>Spermatophyta</taxon>
        <taxon>Magnoliopsida</taxon>
        <taxon>eudicotyledons</taxon>
        <taxon>Gunneridae</taxon>
        <taxon>Pentapetalae</taxon>
        <taxon>asterids</taxon>
        <taxon>lamiids</taxon>
        <taxon>Solanales</taxon>
        <taxon>Solanaceae</taxon>
        <taxon>Solanoideae</taxon>
        <taxon>Solaneae</taxon>
        <taxon>Solanum</taxon>
    </lineage>
</organism>
<proteinExistence type="predicted"/>
<sequence>MSMKHNRGYLAENETKIHLNSNQGEDAHIEMTCKCTIPFRADSFRFLESIYLIDTNFFCCCC</sequence>
<name>A0A0V0GLF0_SOLCH</name>